<reference evidence="1" key="2">
    <citation type="submission" date="2021-10" db="EMBL/GenBank/DDBJ databases">
        <authorList>
            <person name="Piombo E."/>
        </authorList>
    </citation>
    <scope>NUCLEOTIDE SEQUENCE</scope>
</reference>
<keyword evidence="2" id="KW-1185">Reference proteome</keyword>
<sequence length="72" mass="8066">MASFTIPPDTSVPFVQTVITDIHGRIIFRGTSVYITVTRIRMIHSCEMYLPNAPMAPTEGDEDVGCHYKISH</sequence>
<comment type="caution">
    <text evidence="1">The sequence shown here is derived from an EMBL/GenBank/DDBJ whole genome shotgun (WGS) entry which is preliminary data.</text>
</comment>
<protein>
    <submittedName>
        <fullName evidence="1">Uncharacterized protein</fullName>
    </submittedName>
</protein>
<reference evidence="1" key="1">
    <citation type="submission" date="2020-04" db="EMBL/GenBank/DDBJ databases">
        <authorList>
            <person name="Broberg M."/>
        </authorList>
    </citation>
    <scope>NUCLEOTIDE SEQUENCE</scope>
</reference>
<gene>
    <name evidence="1" type="ORF">CRV2_00001257</name>
</gene>
<dbReference type="Proteomes" id="UP000836387">
    <property type="component" value="Unassembled WGS sequence"/>
</dbReference>
<proteinExistence type="predicted"/>
<evidence type="ECO:0000313" key="2">
    <source>
        <dbReference type="Proteomes" id="UP000836387"/>
    </source>
</evidence>
<name>A0ACA9TT44_BIOOC</name>
<dbReference type="EMBL" id="CADEHS020000007">
    <property type="protein sequence ID" value="CAG9944093.1"/>
    <property type="molecule type" value="Genomic_DNA"/>
</dbReference>
<accession>A0ACA9TT44</accession>
<evidence type="ECO:0000313" key="1">
    <source>
        <dbReference type="EMBL" id="CAG9944093.1"/>
    </source>
</evidence>
<organism evidence="1 2">
    <name type="scientific">Clonostachys rosea f. rosea IK726</name>
    <dbReference type="NCBI Taxonomy" id="1349383"/>
    <lineage>
        <taxon>Eukaryota</taxon>
        <taxon>Fungi</taxon>
        <taxon>Dikarya</taxon>
        <taxon>Ascomycota</taxon>
        <taxon>Pezizomycotina</taxon>
        <taxon>Sordariomycetes</taxon>
        <taxon>Hypocreomycetidae</taxon>
        <taxon>Hypocreales</taxon>
        <taxon>Bionectriaceae</taxon>
        <taxon>Clonostachys</taxon>
    </lineage>
</organism>